<dbReference type="AlphaFoldDB" id="A0A4Y7TJ04"/>
<dbReference type="Gene3D" id="1.25.40.470">
    <property type="match status" value="1"/>
</dbReference>
<feature type="domain" description="COPA/B TPR" evidence="15">
    <location>
        <begin position="655"/>
        <end position="783"/>
    </location>
</feature>
<comment type="subunit">
    <text evidence="10">Oligomeric complex that consists of at least the alpha, beta, beta', gamma, delta, epsilon and zeta subunits.</text>
</comment>
<dbReference type="InterPro" id="IPR036322">
    <property type="entry name" value="WD40_repeat_dom_sf"/>
</dbReference>
<comment type="subcellular location">
    <subcellularLocation>
        <location evidence="10">Cytoplasm</location>
    </subcellularLocation>
    <subcellularLocation>
        <location evidence="1 10">Golgi apparatus membrane</location>
        <topology evidence="1 10">Peripheral membrane protein</topology>
        <orientation evidence="1">Cytoplasmic side</orientation>
    </subcellularLocation>
</comment>
<keyword evidence="2 10" id="KW-0813">Transport</keyword>
<dbReference type="SMART" id="SM00320">
    <property type="entry name" value="WD40"/>
    <property type="match status" value="6"/>
</dbReference>
<dbReference type="InterPro" id="IPR047312">
    <property type="entry name" value="Coatomer_alpha_WD-assoc_reg"/>
</dbReference>
<dbReference type="GO" id="GO:0005198">
    <property type="term" value="F:structural molecule activity"/>
    <property type="evidence" value="ECO:0007669"/>
    <property type="project" value="InterPro"/>
</dbReference>
<dbReference type="STRING" id="71717.A0A4Y7TJ04"/>
<dbReference type="InterPro" id="IPR016391">
    <property type="entry name" value="Coatomer_asu"/>
</dbReference>
<evidence type="ECO:0000256" key="8">
    <source>
        <dbReference type="ARBA" id="ARBA00023034"/>
    </source>
</evidence>
<feature type="repeat" description="WD" evidence="11">
    <location>
        <begin position="8"/>
        <end position="49"/>
    </location>
</feature>
<gene>
    <name evidence="16" type="ORF">FA13DRAFT_1789318</name>
</gene>
<feature type="region of interest" description="Disordered" evidence="12">
    <location>
        <begin position="884"/>
        <end position="933"/>
    </location>
</feature>
<sequence>MSVMLTKFESKSNRVKGLAFHPTQPLLAAALHNGSVQLWNYRMGVLVDRFEEHEGPVRGVAIHPTRPLLVTGGDDYKIKVWGACYYGRYMQQGTGRNDARPRFQISALRIADAYSRCMVILDYVRTVQFHHEMPWIVKSRALTIKPIRIWNSTSRQCIAVLTGHSHYVMSVQFHPKDDLIVSASMDQTVRVWDISGLRKAPNGGPQNQGPGSMGPASFEAFDSFSTVKHVLEGHDRGVNFAMFHPTLPLIISAADDRVIKVWRMSESRAWEVDSCRGHFNNVSSALFHPKHELIVSCGEDKTVRVWDLAKRTAIQTFRREHDRFWVLAAHPNLNLFAAGHDSGLIVFKLERERPAFSVNQDTLYYVRDKNVRAYDFNTGSDIGLLSVKKFGSPYVPPRTLSFNPAERAVLLTISSDNGIYELANLPQQAQAEVKDSSVDGKRGSGQAAIFVARNRFAVLNKASQLIEVRDLANTVVKSIKPPVQTNEIFYGGTACLILSSTTSVVLYDIQQQKTIGEINSPPVKYISWSNDGTLVALMSKHTITVANKNFSQHSLVHETIRIKSGAWDDAGVFIYSTLNHIKYCLSQGDNGVICTLDNPVYLTRVKGKTVYCLDRSARPRTINFDPTEYRFKLALLKNNYEEMLYIIKNSNLLGQSIIAYLQKKGFPEIALHFVQDTNTRFELAIECGNLDIAMEMAKSINRPDCWERLAQQALKQGNHKIVEKAYQQTKNFDKLSFLYLAVGAKDKLQKMQKIADARGDPMSRFHNALYAGDVEGRVSVLRDVGLDPLRTSQAKTNGLDELAAEILESAGLTEEDLDDVPSYGASSLKPPPVVTSTADLVWPSVSTGENFFDKALANGVLEGGAEPEYLNGDAAGAHSALDAWAKEEEEEEIDAEEAGWDLDAGEDETAAAEADEAVEEEEEELGAGATPGANETELWVRNSPLAADHVAAGSFETAMQLLTRQFGVVNFAPLKPLFISIYRSSHVYLSPLASLPPLALHLRRNPKESSPSKVLPIAARSLESIRSELVDVGYKAVAGNHLEDAQSTFRSVLEALLLVVLTSDDEARQWRETVTSAREYLLGVSIELERRRVAQEEPDNAIRNLELAAYFTHCQLQPLHLQIALRSAIGIFSKANNHAHAARFARRLLELNPPAKIVAQARAKITAGERNPINSVTIAYDEFTPFDLCAATYTPIYRGSPLIRCPYTDAAYQPQFKGQLDPLTNLTEIGAAASGLPAAW</sequence>
<dbReference type="Pfam" id="PF06957">
    <property type="entry name" value="COPI_C"/>
    <property type="match status" value="1"/>
</dbReference>
<dbReference type="InterPro" id="IPR020472">
    <property type="entry name" value="WD40_PAC1"/>
</dbReference>
<evidence type="ECO:0000256" key="7">
    <source>
        <dbReference type="ARBA" id="ARBA00022927"/>
    </source>
</evidence>
<evidence type="ECO:0000256" key="12">
    <source>
        <dbReference type="SAM" id="MobiDB-lite"/>
    </source>
</evidence>
<evidence type="ECO:0000256" key="3">
    <source>
        <dbReference type="ARBA" id="ARBA00022490"/>
    </source>
</evidence>
<dbReference type="InterPro" id="IPR006692">
    <property type="entry name" value="Beta-prop_COPA/B_2nd"/>
</dbReference>
<evidence type="ECO:0000256" key="1">
    <source>
        <dbReference type="ARBA" id="ARBA00004255"/>
    </source>
</evidence>
<dbReference type="PANTHER" id="PTHR19876:SF1">
    <property type="entry name" value="COATOMER SUBUNIT ALPHA"/>
    <property type="match status" value="1"/>
</dbReference>
<evidence type="ECO:0000256" key="5">
    <source>
        <dbReference type="ARBA" id="ARBA00022737"/>
    </source>
</evidence>
<evidence type="ECO:0000256" key="6">
    <source>
        <dbReference type="ARBA" id="ARBA00022892"/>
    </source>
</evidence>
<feature type="domain" description="COPA/B second beta-propeller" evidence="13">
    <location>
        <begin position="369"/>
        <end position="614"/>
    </location>
</feature>
<dbReference type="CDD" id="cd22948">
    <property type="entry name" value="Coatomer_WDAD_alpha"/>
    <property type="match status" value="1"/>
</dbReference>
<feature type="repeat" description="WD" evidence="11">
    <location>
        <begin position="161"/>
        <end position="195"/>
    </location>
</feature>
<organism evidence="16 17">
    <name type="scientific">Coprinellus micaceus</name>
    <name type="common">Glistening ink-cap mushroom</name>
    <name type="synonym">Coprinus micaceus</name>
    <dbReference type="NCBI Taxonomy" id="71717"/>
    <lineage>
        <taxon>Eukaryota</taxon>
        <taxon>Fungi</taxon>
        <taxon>Dikarya</taxon>
        <taxon>Basidiomycota</taxon>
        <taxon>Agaricomycotina</taxon>
        <taxon>Agaricomycetes</taxon>
        <taxon>Agaricomycetidae</taxon>
        <taxon>Agaricales</taxon>
        <taxon>Agaricineae</taxon>
        <taxon>Psathyrellaceae</taxon>
        <taxon>Coprinellus</taxon>
    </lineage>
</organism>
<dbReference type="Pfam" id="PF00400">
    <property type="entry name" value="WD40"/>
    <property type="match status" value="5"/>
</dbReference>
<dbReference type="PIRSF" id="PIRSF003354">
    <property type="entry name" value="Coatomer_alpha_subunit"/>
    <property type="match status" value="1"/>
</dbReference>
<evidence type="ECO:0000313" key="16">
    <source>
        <dbReference type="EMBL" id="TEB34156.1"/>
    </source>
</evidence>
<keyword evidence="8 10" id="KW-0333">Golgi apparatus</keyword>
<dbReference type="OrthoDB" id="10261470at2759"/>
<feature type="compositionally biased region" description="Acidic residues" evidence="12">
    <location>
        <begin position="887"/>
        <end position="925"/>
    </location>
</feature>
<evidence type="ECO:0000313" key="17">
    <source>
        <dbReference type="Proteomes" id="UP000298030"/>
    </source>
</evidence>
<dbReference type="GO" id="GO:0006888">
    <property type="term" value="P:endoplasmic reticulum to Golgi vesicle-mediated transport"/>
    <property type="evidence" value="ECO:0007669"/>
    <property type="project" value="InterPro"/>
</dbReference>
<comment type="function">
    <text evidence="10">The coatomer is a cytosolic protein complex that binds to dilysine motifs and reversibly associates with Golgi non-clathrin-coated vesicles, which further mediate biosynthetic protein transport from the ER, via the Golgi up to the trans Golgi network.</text>
</comment>
<dbReference type="Gene3D" id="2.130.10.10">
    <property type="entry name" value="YVTN repeat-like/Quinoprotein amine dehydrogenase"/>
    <property type="match status" value="1"/>
</dbReference>
<evidence type="ECO:0000259" key="14">
    <source>
        <dbReference type="Pfam" id="PF06957"/>
    </source>
</evidence>
<keyword evidence="4 11" id="KW-0853">WD repeat</keyword>
<dbReference type="PANTHER" id="PTHR19876">
    <property type="entry name" value="COATOMER"/>
    <property type="match status" value="1"/>
</dbReference>
<feature type="repeat" description="WD" evidence="11">
    <location>
        <begin position="275"/>
        <end position="316"/>
    </location>
</feature>
<dbReference type="GO" id="GO:0006891">
    <property type="term" value="P:intra-Golgi vesicle-mediated transport"/>
    <property type="evidence" value="ECO:0007669"/>
    <property type="project" value="TreeGrafter"/>
</dbReference>
<proteinExistence type="predicted"/>
<dbReference type="PROSITE" id="PS50294">
    <property type="entry name" value="WD_REPEATS_REGION"/>
    <property type="match status" value="4"/>
</dbReference>
<keyword evidence="3 10" id="KW-0963">Cytoplasm</keyword>
<dbReference type="InterPro" id="IPR050844">
    <property type="entry name" value="Coatomer_complex_subunit"/>
</dbReference>
<dbReference type="PROSITE" id="PS50082">
    <property type="entry name" value="WD_REPEATS_2"/>
    <property type="match status" value="5"/>
</dbReference>
<dbReference type="InterPro" id="IPR010714">
    <property type="entry name" value="Coatomer_asu_C"/>
</dbReference>
<dbReference type="PRINTS" id="PR00320">
    <property type="entry name" value="GPROTEINBRPT"/>
</dbReference>
<dbReference type="Pfam" id="PF04053">
    <property type="entry name" value="B-prop_COPA_B_2nd"/>
    <property type="match status" value="1"/>
</dbReference>
<accession>A0A4Y7TJ04</accession>
<dbReference type="GO" id="GO:0030126">
    <property type="term" value="C:COPI vesicle coat"/>
    <property type="evidence" value="ECO:0007669"/>
    <property type="project" value="UniProtKB-UniRule"/>
</dbReference>
<feature type="repeat" description="WD" evidence="11">
    <location>
        <begin position="50"/>
        <end position="81"/>
    </location>
</feature>
<evidence type="ECO:0000259" key="15">
    <source>
        <dbReference type="Pfam" id="PF23953"/>
    </source>
</evidence>
<keyword evidence="7 10" id="KW-0653">Protein transport</keyword>
<evidence type="ECO:0000256" key="10">
    <source>
        <dbReference type="PIRNR" id="PIRNR003354"/>
    </source>
</evidence>
<evidence type="ECO:0000256" key="11">
    <source>
        <dbReference type="PROSITE-ProRule" id="PRU00221"/>
    </source>
</evidence>
<dbReference type="GO" id="GO:0006886">
    <property type="term" value="P:intracellular protein transport"/>
    <property type="evidence" value="ECO:0007669"/>
    <property type="project" value="UniProtKB-UniRule"/>
</dbReference>
<evidence type="ECO:0000256" key="2">
    <source>
        <dbReference type="ARBA" id="ARBA00022448"/>
    </source>
</evidence>
<dbReference type="SUPFAM" id="SSF82171">
    <property type="entry name" value="DPP6 N-terminal domain-like"/>
    <property type="match status" value="1"/>
</dbReference>
<dbReference type="InterPro" id="IPR015943">
    <property type="entry name" value="WD40/YVTN_repeat-like_dom_sf"/>
</dbReference>
<dbReference type="Proteomes" id="UP000298030">
    <property type="component" value="Unassembled WGS sequence"/>
</dbReference>
<feature type="domain" description="Coatomer alpha subunit C-terminal" evidence="14">
    <location>
        <begin position="885"/>
        <end position="1236"/>
    </location>
</feature>
<dbReference type="InterPro" id="IPR056176">
    <property type="entry name" value="TPR_COPA_B"/>
</dbReference>
<feature type="repeat" description="WD" evidence="11">
    <location>
        <begin position="231"/>
        <end position="272"/>
    </location>
</feature>
<evidence type="ECO:0000259" key="13">
    <source>
        <dbReference type="Pfam" id="PF04053"/>
    </source>
</evidence>
<reference evidence="16 17" key="1">
    <citation type="journal article" date="2019" name="Nat. Ecol. Evol.">
        <title>Megaphylogeny resolves global patterns of mushroom evolution.</title>
        <authorList>
            <person name="Varga T."/>
            <person name="Krizsan K."/>
            <person name="Foldi C."/>
            <person name="Dima B."/>
            <person name="Sanchez-Garcia M."/>
            <person name="Sanchez-Ramirez S."/>
            <person name="Szollosi G.J."/>
            <person name="Szarkandi J.G."/>
            <person name="Papp V."/>
            <person name="Albert L."/>
            <person name="Andreopoulos W."/>
            <person name="Angelini C."/>
            <person name="Antonin V."/>
            <person name="Barry K.W."/>
            <person name="Bougher N.L."/>
            <person name="Buchanan P."/>
            <person name="Buyck B."/>
            <person name="Bense V."/>
            <person name="Catcheside P."/>
            <person name="Chovatia M."/>
            <person name="Cooper J."/>
            <person name="Damon W."/>
            <person name="Desjardin D."/>
            <person name="Finy P."/>
            <person name="Geml J."/>
            <person name="Haridas S."/>
            <person name="Hughes K."/>
            <person name="Justo A."/>
            <person name="Karasinski D."/>
            <person name="Kautmanova I."/>
            <person name="Kiss B."/>
            <person name="Kocsube S."/>
            <person name="Kotiranta H."/>
            <person name="LaButti K.M."/>
            <person name="Lechner B.E."/>
            <person name="Liimatainen K."/>
            <person name="Lipzen A."/>
            <person name="Lukacs Z."/>
            <person name="Mihaltcheva S."/>
            <person name="Morgado L.N."/>
            <person name="Niskanen T."/>
            <person name="Noordeloos M.E."/>
            <person name="Ohm R.A."/>
            <person name="Ortiz-Santana B."/>
            <person name="Ovrebo C."/>
            <person name="Racz N."/>
            <person name="Riley R."/>
            <person name="Savchenko A."/>
            <person name="Shiryaev A."/>
            <person name="Soop K."/>
            <person name="Spirin V."/>
            <person name="Szebenyi C."/>
            <person name="Tomsovsky M."/>
            <person name="Tulloss R.E."/>
            <person name="Uehling J."/>
            <person name="Grigoriev I.V."/>
            <person name="Vagvolgyi C."/>
            <person name="Papp T."/>
            <person name="Martin F.M."/>
            <person name="Miettinen O."/>
            <person name="Hibbett D.S."/>
            <person name="Nagy L.G."/>
        </authorList>
    </citation>
    <scope>NUCLEOTIDE SEQUENCE [LARGE SCALE GENOMIC DNA]</scope>
    <source>
        <strain evidence="16 17">FP101781</strain>
    </source>
</reference>
<dbReference type="PROSITE" id="PS00678">
    <property type="entry name" value="WD_REPEATS_1"/>
    <property type="match status" value="2"/>
</dbReference>
<protein>
    <recommendedName>
        <fullName evidence="10">Coatomer subunit alpha</fullName>
    </recommendedName>
</protein>
<name>A0A4Y7TJ04_COPMI</name>
<evidence type="ECO:0000256" key="9">
    <source>
        <dbReference type="ARBA" id="ARBA00023136"/>
    </source>
</evidence>
<dbReference type="Pfam" id="PF23953">
    <property type="entry name" value="TPR_COPA_B"/>
    <property type="match status" value="1"/>
</dbReference>
<dbReference type="GO" id="GO:0000139">
    <property type="term" value="C:Golgi membrane"/>
    <property type="evidence" value="ECO:0007669"/>
    <property type="project" value="UniProtKB-SubCell"/>
</dbReference>
<dbReference type="InterPro" id="IPR019775">
    <property type="entry name" value="WD40_repeat_CS"/>
</dbReference>
<keyword evidence="6 10" id="KW-0931">ER-Golgi transport</keyword>
<keyword evidence="5" id="KW-0677">Repeat</keyword>
<evidence type="ECO:0000256" key="4">
    <source>
        <dbReference type="ARBA" id="ARBA00022574"/>
    </source>
</evidence>
<keyword evidence="17" id="KW-1185">Reference proteome</keyword>
<dbReference type="InterPro" id="IPR001680">
    <property type="entry name" value="WD40_rpt"/>
</dbReference>
<dbReference type="CDD" id="cd00200">
    <property type="entry name" value="WD40"/>
    <property type="match status" value="1"/>
</dbReference>
<dbReference type="EMBL" id="QPFP01000010">
    <property type="protein sequence ID" value="TEB34156.1"/>
    <property type="molecule type" value="Genomic_DNA"/>
</dbReference>
<comment type="caution">
    <text evidence="16">The sequence shown here is derived from an EMBL/GenBank/DDBJ whole genome shotgun (WGS) entry which is preliminary data.</text>
</comment>
<keyword evidence="9 10" id="KW-0472">Membrane</keyword>
<dbReference type="GO" id="GO:0006890">
    <property type="term" value="P:retrograde vesicle-mediated transport, Golgi to endoplasmic reticulum"/>
    <property type="evidence" value="ECO:0007669"/>
    <property type="project" value="TreeGrafter"/>
</dbReference>
<dbReference type="SUPFAM" id="SSF50978">
    <property type="entry name" value="WD40 repeat-like"/>
    <property type="match status" value="1"/>
</dbReference>
<dbReference type="FunFam" id="1.25.40.470:FF:000002">
    <property type="entry name" value="Coatomer subunit alpha"/>
    <property type="match status" value="1"/>
</dbReference>